<dbReference type="GO" id="GO:0004674">
    <property type="term" value="F:protein serine/threonine kinase activity"/>
    <property type="evidence" value="ECO:0007669"/>
    <property type="project" value="UniProtKB-KW"/>
</dbReference>
<evidence type="ECO:0000256" key="10">
    <source>
        <dbReference type="RuleBase" id="RU000304"/>
    </source>
</evidence>
<gene>
    <name evidence="12" type="ORF">K444DRAFT_651453</name>
</gene>
<comment type="catalytic activity">
    <reaction evidence="7">
        <text>L-threonyl-[protein] + ATP = O-phospho-L-threonyl-[protein] + ADP + H(+)</text>
        <dbReference type="Rhea" id="RHEA:46608"/>
        <dbReference type="Rhea" id="RHEA-COMP:11060"/>
        <dbReference type="Rhea" id="RHEA-COMP:11605"/>
        <dbReference type="ChEBI" id="CHEBI:15378"/>
        <dbReference type="ChEBI" id="CHEBI:30013"/>
        <dbReference type="ChEBI" id="CHEBI:30616"/>
        <dbReference type="ChEBI" id="CHEBI:61977"/>
        <dbReference type="ChEBI" id="CHEBI:456216"/>
        <dbReference type="EC" id="2.7.11.1"/>
    </reaction>
</comment>
<dbReference type="OrthoDB" id="5979581at2759"/>
<dbReference type="Gene3D" id="1.10.510.10">
    <property type="entry name" value="Transferase(Phosphotransferase) domain 1"/>
    <property type="match status" value="1"/>
</dbReference>
<evidence type="ECO:0000256" key="4">
    <source>
        <dbReference type="ARBA" id="ARBA00022741"/>
    </source>
</evidence>
<keyword evidence="2 10" id="KW-0723">Serine/threonine-protein kinase</keyword>
<dbReference type="GO" id="GO:0000245">
    <property type="term" value="P:spliceosomal complex assembly"/>
    <property type="evidence" value="ECO:0007669"/>
    <property type="project" value="TreeGrafter"/>
</dbReference>
<keyword evidence="4 9" id="KW-0547">Nucleotide-binding</keyword>
<protein>
    <recommendedName>
        <fullName evidence="1">non-specific serine/threonine protein kinase</fullName>
        <ecNumber evidence="1">2.7.11.1</ecNumber>
    </recommendedName>
</protein>
<dbReference type="SUPFAM" id="SSF56112">
    <property type="entry name" value="Protein kinase-like (PK-like)"/>
    <property type="match status" value="1"/>
</dbReference>
<dbReference type="InterPro" id="IPR000719">
    <property type="entry name" value="Prot_kinase_dom"/>
</dbReference>
<dbReference type="InterPro" id="IPR008271">
    <property type="entry name" value="Ser/Thr_kinase_AS"/>
</dbReference>
<feature type="binding site" evidence="9">
    <location>
        <position position="100"/>
    </location>
    <ligand>
        <name>ATP</name>
        <dbReference type="ChEBI" id="CHEBI:30616"/>
    </ligand>
</feature>
<dbReference type="InterPro" id="IPR017441">
    <property type="entry name" value="Protein_kinase_ATP_BS"/>
</dbReference>
<dbReference type="Proteomes" id="UP000235371">
    <property type="component" value="Unassembled WGS sequence"/>
</dbReference>
<evidence type="ECO:0000256" key="9">
    <source>
        <dbReference type="PROSITE-ProRule" id="PRU10141"/>
    </source>
</evidence>
<dbReference type="Gene3D" id="3.30.200.20">
    <property type="entry name" value="Phosphorylase Kinase, domain 1"/>
    <property type="match status" value="1"/>
</dbReference>
<evidence type="ECO:0000256" key="8">
    <source>
        <dbReference type="ARBA" id="ARBA00048679"/>
    </source>
</evidence>
<keyword evidence="13" id="KW-1185">Reference proteome</keyword>
<organism evidence="12 13">
    <name type="scientific">Hyaloscypha bicolor E</name>
    <dbReference type="NCBI Taxonomy" id="1095630"/>
    <lineage>
        <taxon>Eukaryota</taxon>
        <taxon>Fungi</taxon>
        <taxon>Dikarya</taxon>
        <taxon>Ascomycota</taxon>
        <taxon>Pezizomycotina</taxon>
        <taxon>Leotiomycetes</taxon>
        <taxon>Helotiales</taxon>
        <taxon>Hyaloscyphaceae</taxon>
        <taxon>Hyaloscypha</taxon>
        <taxon>Hyaloscypha bicolor</taxon>
    </lineage>
</organism>
<evidence type="ECO:0000259" key="11">
    <source>
        <dbReference type="PROSITE" id="PS50011"/>
    </source>
</evidence>
<keyword evidence="3" id="KW-0808">Transferase</keyword>
<dbReference type="PANTHER" id="PTHR47634">
    <property type="entry name" value="PROTEIN KINASE DOMAIN-CONTAINING PROTEIN-RELATED"/>
    <property type="match status" value="1"/>
</dbReference>
<dbReference type="GO" id="GO:0005524">
    <property type="term" value="F:ATP binding"/>
    <property type="evidence" value="ECO:0007669"/>
    <property type="project" value="UniProtKB-UniRule"/>
</dbReference>
<proteinExistence type="inferred from homology"/>
<dbReference type="AlphaFoldDB" id="A0A2J6TH17"/>
<name>A0A2J6TH17_9HELO</name>
<keyword evidence="6 9" id="KW-0067">ATP-binding</keyword>
<dbReference type="GeneID" id="36593788"/>
<evidence type="ECO:0000256" key="6">
    <source>
        <dbReference type="ARBA" id="ARBA00022840"/>
    </source>
</evidence>
<evidence type="ECO:0000313" key="12">
    <source>
        <dbReference type="EMBL" id="PMD62258.1"/>
    </source>
</evidence>
<dbReference type="InParanoid" id="A0A2J6TH17"/>
<dbReference type="SMART" id="SM00220">
    <property type="entry name" value="S_TKc"/>
    <property type="match status" value="1"/>
</dbReference>
<evidence type="ECO:0000256" key="3">
    <source>
        <dbReference type="ARBA" id="ARBA00022679"/>
    </source>
</evidence>
<dbReference type="InterPro" id="IPR051334">
    <property type="entry name" value="SRPK"/>
</dbReference>
<dbReference type="EC" id="2.7.11.1" evidence="1"/>
<evidence type="ECO:0000256" key="2">
    <source>
        <dbReference type="ARBA" id="ARBA00022527"/>
    </source>
</evidence>
<evidence type="ECO:0000256" key="7">
    <source>
        <dbReference type="ARBA" id="ARBA00047899"/>
    </source>
</evidence>
<evidence type="ECO:0000256" key="1">
    <source>
        <dbReference type="ARBA" id="ARBA00012513"/>
    </source>
</evidence>
<dbReference type="PROSITE" id="PS50011">
    <property type="entry name" value="PROTEIN_KINASE_DOM"/>
    <property type="match status" value="1"/>
</dbReference>
<dbReference type="PROSITE" id="PS00108">
    <property type="entry name" value="PROTEIN_KINASE_ST"/>
    <property type="match status" value="1"/>
</dbReference>
<evidence type="ECO:0000256" key="5">
    <source>
        <dbReference type="ARBA" id="ARBA00022777"/>
    </source>
</evidence>
<comment type="catalytic activity">
    <reaction evidence="8">
        <text>L-seryl-[protein] + ATP = O-phospho-L-seryl-[protein] + ADP + H(+)</text>
        <dbReference type="Rhea" id="RHEA:17989"/>
        <dbReference type="Rhea" id="RHEA-COMP:9863"/>
        <dbReference type="Rhea" id="RHEA-COMP:11604"/>
        <dbReference type="ChEBI" id="CHEBI:15378"/>
        <dbReference type="ChEBI" id="CHEBI:29999"/>
        <dbReference type="ChEBI" id="CHEBI:30616"/>
        <dbReference type="ChEBI" id="CHEBI:83421"/>
        <dbReference type="ChEBI" id="CHEBI:456216"/>
        <dbReference type="EC" id="2.7.11.1"/>
    </reaction>
</comment>
<dbReference type="EMBL" id="KZ613783">
    <property type="protein sequence ID" value="PMD62258.1"/>
    <property type="molecule type" value="Genomic_DNA"/>
</dbReference>
<reference evidence="12 13" key="1">
    <citation type="submission" date="2016-04" db="EMBL/GenBank/DDBJ databases">
        <title>A degradative enzymes factory behind the ericoid mycorrhizal symbiosis.</title>
        <authorList>
            <consortium name="DOE Joint Genome Institute"/>
            <person name="Martino E."/>
            <person name="Morin E."/>
            <person name="Grelet G."/>
            <person name="Kuo A."/>
            <person name="Kohler A."/>
            <person name="Daghino S."/>
            <person name="Barry K."/>
            <person name="Choi C."/>
            <person name="Cichocki N."/>
            <person name="Clum A."/>
            <person name="Copeland A."/>
            <person name="Hainaut M."/>
            <person name="Haridas S."/>
            <person name="Labutti K."/>
            <person name="Lindquist E."/>
            <person name="Lipzen A."/>
            <person name="Khouja H.-R."/>
            <person name="Murat C."/>
            <person name="Ohm R."/>
            <person name="Olson A."/>
            <person name="Spatafora J."/>
            <person name="Veneault-Fourrey C."/>
            <person name="Henrissat B."/>
            <person name="Grigoriev I."/>
            <person name="Martin F."/>
            <person name="Perotto S."/>
        </authorList>
    </citation>
    <scope>NUCLEOTIDE SEQUENCE [LARGE SCALE GENOMIC DNA]</scope>
    <source>
        <strain evidence="12 13">E</strain>
    </source>
</reference>
<keyword evidence="5 12" id="KW-0418">Kinase</keyword>
<dbReference type="InterPro" id="IPR011009">
    <property type="entry name" value="Kinase-like_dom_sf"/>
</dbReference>
<dbReference type="PROSITE" id="PS00107">
    <property type="entry name" value="PROTEIN_KINASE_ATP"/>
    <property type="match status" value="1"/>
</dbReference>
<feature type="domain" description="Protein kinase" evidence="11">
    <location>
        <begin position="65"/>
        <end position="360"/>
    </location>
</feature>
<sequence>MFRLRSINTTVPSYILRGRQPFGSQSSPLPESLPLGAPVDEENVPGYRPEYFYPANPGDMLAGRYELEAKIGWGSSSTVWLARDTRSGGWLKPNKYVAIKICTCNSAKEEDIRHELDMTIHLSSANSEHQPMREPLWLFRRRVAGEDRVIRPLMPLIKTYLQILLEGLDYLHSECHIIHTDLKLDNILVTFEDQSTIEAFVQGHVMNPMARKHVGDRTMYRCHNDFGRIDGDDALKKMYPKITDFGLAQRGDHPGPLVHPIQPNDCHVPEVLLGCGWSYSADIWNFGIMVWDLFGGQGLFLQGNPHSYSAVQHLAEMIALLGPVAPWRWSPEALNPEGRLCSNAAEFYGGPFFTDNGASV</sequence>
<dbReference type="PANTHER" id="PTHR47634:SF22">
    <property type="entry name" value="PROTEIN KINASE DOMAIN-CONTAINING PROTEIN"/>
    <property type="match status" value="1"/>
</dbReference>
<dbReference type="GO" id="GO:0050684">
    <property type="term" value="P:regulation of mRNA processing"/>
    <property type="evidence" value="ECO:0007669"/>
    <property type="project" value="TreeGrafter"/>
</dbReference>
<accession>A0A2J6TH17</accession>
<dbReference type="STRING" id="1095630.A0A2J6TH17"/>
<evidence type="ECO:0000313" key="13">
    <source>
        <dbReference type="Proteomes" id="UP000235371"/>
    </source>
</evidence>
<dbReference type="RefSeq" id="XP_024739162.1">
    <property type="nucleotide sequence ID" value="XM_024885711.1"/>
</dbReference>
<comment type="similarity">
    <text evidence="10">Belongs to the protein kinase superfamily.</text>
</comment>